<dbReference type="AlphaFoldDB" id="A0A0E9NNP5"/>
<dbReference type="Gene3D" id="2.60.40.1910">
    <property type="match status" value="1"/>
</dbReference>
<dbReference type="InterPro" id="IPR045357">
    <property type="entry name" value="Aminopeptidase_N-like_N"/>
</dbReference>
<organism evidence="14 15">
    <name type="scientific">Saitoella complicata (strain BCRC 22490 / CBS 7301 / JCM 7358 / NBRC 10748 / NRRL Y-17804)</name>
    <dbReference type="NCBI Taxonomy" id="698492"/>
    <lineage>
        <taxon>Eukaryota</taxon>
        <taxon>Fungi</taxon>
        <taxon>Dikarya</taxon>
        <taxon>Ascomycota</taxon>
        <taxon>Taphrinomycotina</taxon>
        <taxon>Taphrinomycotina incertae sedis</taxon>
        <taxon>Saitoella</taxon>
    </lineage>
</organism>
<dbReference type="Proteomes" id="UP000033140">
    <property type="component" value="Unassembled WGS sequence"/>
</dbReference>
<dbReference type="GO" id="GO:0005737">
    <property type="term" value="C:cytoplasm"/>
    <property type="evidence" value="ECO:0007669"/>
    <property type="project" value="TreeGrafter"/>
</dbReference>
<feature type="domain" description="Aminopeptidase N-like N-terminal" evidence="13">
    <location>
        <begin position="246"/>
        <end position="430"/>
    </location>
</feature>
<comment type="cofactor">
    <cofactor evidence="9">
        <name>Zn(2+)</name>
        <dbReference type="ChEBI" id="CHEBI:29105"/>
    </cofactor>
    <text evidence="9">Binds 1 zinc ion per subunit.</text>
</comment>
<dbReference type="InterPro" id="IPR027268">
    <property type="entry name" value="Peptidase_M4/M1_CTD_sf"/>
</dbReference>
<feature type="domain" description="ERAP1-like C-terminal" evidence="12">
    <location>
        <begin position="766"/>
        <end position="1087"/>
    </location>
</feature>
<keyword evidence="15" id="KW-1185">Reference proteome</keyword>
<dbReference type="Pfam" id="PF11838">
    <property type="entry name" value="ERAP1_C"/>
    <property type="match status" value="1"/>
</dbReference>
<dbReference type="Pfam" id="PF01433">
    <property type="entry name" value="Peptidase_M1"/>
    <property type="match status" value="1"/>
</dbReference>
<evidence type="ECO:0000256" key="8">
    <source>
        <dbReference type="PIRSR" id="PIRSR634016-1"/>
    </source>
</evidence>
<evidence type="ECO:0000256" key="9">
    <source>
        <dbReference type="PIRSR" id="PIRSR634016-3"/>
    </source>
</evidence>
<evidence type="ECO:0000259" key="12">
    <source>
        <dbReference type="Pfam" id="PF11838"/>
    </source>
</evidence>
<evidence type="ECO:0000256" key="1">
    <source>
        <dbReference type="ARBA" id="ARBA00010136"/>
    </source>
</evidence>
<dbReference type="Gene3D" id="1.25.50.20">
    <property type="match status" value="1"/>
</dbReference>
<evidence type="ECO:0008006" key="16">
    <source>
        <dbReference type="Google" id="ProtNLM"/>
    </source>
</evidence>
<dbReference type="FunFam" id="1.25.50.20:FF:000002">
    <property type="entry name" value="Aminopeptidase"/>
    <property type="match status" value="1"/>
</dbReference>
<evidence type="ECO:0000256" key="4">
    <source>
        <dbReference type="ARBA" id="ARBA00022723"/>
    </source>
</evidence>
<dbReference type="OMA" id="MMEYVAI"/>
<dbReference type="FunFam" id="2.60.40.1910:FF:000004">
    <property type="entry name" value="Aminopeptidase"/>
    <property type="match status" value="1"/>
</dbReference>
<dbReference type="PANTHER" id="PTHR11533">
    <property type="entry name" value="PROTEASE M1 ZINC METALLOPROTEASE"/>
    <property type="match status" value="1"/>
</dbReference>
<feature type="site" description="Transition state stabilizer" evidence="10">
    <location>
        <position position="627"/>
    </location>
</feature>
<dbReference type="InterPro" id="IPR050344">
    <property type="entry name" value="Peptidase_M1_aminopeptidases"/>
</dbReference>
<evidence type="ECO:0000313" key="14">
    <source>
        <dbReference type="EMBL" id="GAO51418.1"/>
    </source>
</evidence>
<dbReference type="STRING" id="698492.A0A0E9NNP5"/>
<dbReference type="Gene3D" id="2.60.40.1730">
    <property type="entry name" value="tricorn interacting facor f3 domain"/>
    <property type="match status" value="1"/>
</dbReference>
<keyword evidence="6 9" id="KW-0862">Zinc</keyword>
<dbReference type="SUPFAM" id="SSF55486">
    <property type="entry name" value="Metalloproteases ('zincins'), catalytic domain"/>
    <property type="match status" value="1"/>
</dbReference>
<dbReference type="CDD" id="cd09601">
    <property type="entry name" value="M1_APN-Q_like"/>
    <property type="match status" value="1"/>
</dbReference>
<gene>
    <name evidence="14" type="ORF">G7K_5519-t1</name>
</gene>
<dbReference type="InterPro" id="IPR042097">
    <property type="entry name" value="Aminopeptidase_N-like_N_sf"/>
</dbReference>
<keyword evidence="5" id="KW-0378">Hydrolase</keyword>
<evidence type="ECO:0000259" key="13">
    <source>
        <dbReference type="Pfam" id="PF17900"/>
    </source>
</evidence>
<dbReference type="InterPro" id="IPR001930">
    <property type="entry name" value="Peptidase_M1"/>
</dbReference>
<evidence type="ECO:0000256" key="3">
    <source>
        <dbReference type="ARBA" id="ARBA00022670"/>
    </source>
</evidence>
<dbReference type="GO" id="GO:0042277">
    <property type="term" value="F:peptide binding"/>
    <property type="evidence" value="ECO:0007669"/>
    <property type="project" value="TreeGrafter"/>
</dbReference>
<keyword evidence="4 9" id="KW-0479">Metal-binding</keyword>
<feature type="binding site" evidence="9">
    <location>
        <position position="545"/>
    </location>
    <ligand>
        <name>Zn(2+)</name>
        <dbReference type="ChEBI" id="CHEBI:29105"/>
        <note>catalytic</note>
    </ligand>
</feature>
<comment type="caution">
    <text evidence="14">The sequence shown here is derived from an EMBL/GenBank/DDBJ whole genome shotgun (WGS) entry which is preliminary data.</text>
</comment>
<proteinExistence type="inferred from homology"/>
<dbReference type="InterPro" id="IPR034016">
    <property type="entry name" value="M1_APN-typ"/>
</dbReference>
<dbReference type="FunFam" id="2.60.40.1730:FF:000002">
    <property type="entry name" value="Aminopeptidase"/>
    <property type="match status" value="1"/>
</dbReference>
<feature type="binding site" evidence="9">
    <location>
        <position position="564"/>
    </location>
    <ligand>
        <name>Zn(2+)</name>
        <dbReference type="ChEBI" id="CHEBI:29105"/>
        <note>catalytic</note>
    </ligand>
</feature>
<evidence type="ECO:0000313" key="15">
    <source>
        <dbReference type="Proteomes" id="UP000033140"/>
    </source>
</evidence>
<feature type="binding site" evidence="9">
    <location>
        <position position="541"/>
    </location>
    <ligand>
        <name>Zn(2+)</name>
        <dbReference type="ChEBI" id="CHEBI:29105"/>
        <note>catalytic</note>
    </ligand>
</feature>
<dbReference type="GO" id="GO:0006508">
    <property type="term" value="P:proteolysis"/>
    <property type="evidence" value="ECO:0007669"/>
    <property type="project" value="UniProtKB-KW"/>
</dbReference>
<reference evidence="14 15" key="1">
    <citation type="journal article" date="2011" name="J. Gen. Appl. Microbiol.">
        <title>Draft genome sequencing of the enigmatic yeast Saitoella complicata.</title>
        <authorList>
            <person name="Nishida H."/>
            <person name="Hamamoto M."/>
            <person name="Sugiyama J."/>
        </authorList>
    </citation>
    <scope>NUCLEOTIDE SEQUENCE [LARGE SCALE GENOMIC DNA]</scope>
    <source>
        <strain evidence="14 15">NRRL Y-17804</strain>
    </source>
</reference>
<dbReference type="Gene3D" id="1.10.390.10">
    <property type="entry name" value="Neutral Protease Domain 2"/>
    <property type="match status" value="1"/>
</dbReference>
<sequence length="1109" mass="123328">MGAKAEEPEGEDCGCAGREGVENVRFGPEVCVVDDGAGGGHAERLDRVDPSAERCPGPLFIRPGLEFLPKSYVMADPFHMVHGSISTMTSERIKRVSRDGPDRGSKNDAMSSKEIYTRCYFVRCHRSGCVTCLFPIPVRAACLADPRTEISVSRAHLSFNVRIPPAVHPQLMRTRFFHNLVLVSNALSRQQAFTSFTRPSIPFAFPKPPALAPLKRFFASTPATMCSGSRLIAIPVDREVLPDNIVPTHYDLHLIPDLEKFTFDGEVAVDLDVQEETTSITLNVLDVKIHKATLSADGSTQESKEVEYDDDQQTATMTFGSAVPAGGKATLKMSFTGELNNLMAGFYRSAYKDAEGKTNYIASTQMEPTDCRRAFPVWDEPSLKATFAVHITAEEHFTVLSNMQEVASKKVDGGKKTVSFATTPKMSTYLLAWVVGDLRYIETHTAGEHGPKIPVRVYTVPGLEEQGRFSLDLGAKTLDFFNKEFGTPYPLPKMDFVAIPDFSAGAMENWGLVTFRTVDLLFEEEKSGAATKQRVAEVVMHELAHQWFGNLVTMDWWNGLWLNEGFATWMSWYSAHHFFPEWKVWETYVTDNLQSALRLDGLRSSHPIEVPVKRADEINQIFDAISYSKGSCVIRMVAQYMGEDVFMQGIRNYLAKHAYGNTRTEDLWEALAAASGKDIVAVADVWTKVQGYPVVNVTEQDGKAAIKVEQHRFLTTGDVKPEEDETLYWIPLGLKTLDKEGKPQVSDKPLLGREQTLEIGEETKGFFKVNTDHAGIYRTAYTPAHLAKLAKSVHEHPSALSVEDRAGLVADAGALAASGYGKTSGLLTLLEQWSSEEKFVVWDEMLGRLGSVRGAWMFEDEKTKAGLKAFTKQLSEPKAKELGWIFTAGEDHVQQQFKTLVFNSAGLAGSKEVVEAAKEMFKKYAEGDKKAIHPNLRGGVFAIVLEEGGEKEWEHIRSVYLDQSNAVDERNTALRALGRTKVPELIQKTVHMSLSPEVKEQDIYLPLTGVRNSAEGVRALWAFAKENWEAITARIPAGLSLLSGVVQIVTSSFTRQEDIDDINRFFKEKSTKGFEMALAQSLDTIKAKDSWLSRDTKDIEDFLKGKKLL</sequence>
<feature type="active site" description="Proton acceptor" evidence="8">
    <location>
        <position position="542"/>
    </location>
</feature>
<comment type="similarity">
    <text evidence="1">Belongs to the peptidase M1 family.</text>
</comment>
<dbReference type="GO" id="GO:0070006">
    <property type="term" value="F:metalloaminopeptidase activity"/>
    <property type="evidence" value="ECO:0007669"/>
    <property type="project" value="TreeGrafter"/>
</dbReference>
<evidence type="ECO:0000256" key="6">
    <source>
        <dbReference type="ARBA" id="ARBA00022833"/>
    </source>
</evidence>
<keyword evidence="3" id="KW-0645">Protease</keyword>
<dbReference type="InterPro" id="IPR014782">
    <property type="entry name" value="Peptidase_M1_dom"/>
</dbReference>
<evidence type="ECO:0000256" key="10">
    <source>
        <dbReference type="PIRSR" id="PIRSR634016-4"/>
    </source>
</evidence>
<dbReference type="FunFam" id="1.10.390.10:FF:000001">
    <property type="entry name" value="Aminopeptidase"/>
    <property type="match status" value="1"/>
</dbReference>
<feature type="domain" description="Peptidase M1 membrane alanine aminopeptidase" evidence="11">
    <location>
        <begin position="469"/>
        <end position="686"/>
    </location>
</feature>
<keyword evidence="2" id="KW-0031">Aminopeptidase</keyword>
<dbReference type="PANTHER" id="PTHR11533:SF174">
    <property type="entry name" value="PUROMYCIN-SENSITIVE AMINOPEPTIDASE-RELATED"/>
    <property type="match status" value="1"/>
</dbReference>
<evidence type="ECO:0000256" key="2">
    <source>
        <dbReference type="ARBA" id="ARBA00022438"/>
    </source>
</evidence>
<dbReference type="PRINTS" id="PR00756">
    <property type="entry name" value="ALADIPTASE"/>
</dbReference>
<evidence type="ECO:0000256" key="5">
    <source>
        <dbReference type="ARBA" id="ARBA00022801"/>
    </source>
</evidence>
<dbReference type="SUPFAM" id="SSF63737">
    <property type="entry name" value="Leukotriene A4 hydrolase N-terminal domain"/>
    <property type="match status" value="1"/>
</dbReference>
<dbReference type="InterPro" id="IPR024571">
    <property type="entry name" value="ERAP1-like_C_dom"/>
</dbReference>
<evidence type="ECO:0000259" key="11">
    <source>
        <dbReference type="Pfam" id="PF01433"/>
    </source>
</evidence>
<reference evidence="14 15" key="2">
    <citation type="journal article" date="2014" name="J. Gen. Appl. Microbiol.">
        <title>The early diverging ascomycetous budding yeast Saitoella complicata has three histone deacetylases belonging to the Clr6, Hos2, and Rpd3 lineages.</title>
        <authorList>
            <person name="Nishida H."/>
            <person name="Matsumoto T."/>
            <person name="Kondo S."/>
            <person name="Hamamoto M."/>
            <person name="Yoshikawa H."/>
        </authorList>
    </citation>
    <scope>NUCLEOTIDE SEQUENCE [LARGE SCALE GENOMIC DNA]</scope>
    <source>
        <strain evidence="14 15">NRRL Y-17804</strain>
    </source>
</reference>
<dbReference type="MEROPS" id="M01.007"/>
<name>A0A0E9NNP5_SAICN</name>
<keyword evidence="7" id="KW-0482">Metalloprotease</keyword>
<dbReference type="Pfam" id="PF17900">
    <property type="entry name" value="Peptidase_M1_N"/>
    <property type="match status" value="1"/>
</dbReference>
<dbReference type="GO" id="GO:0008270">
    <property type="term" value="F:zinc ion binding"/>
    <property type="evidence" value="ECO:0007669"/>
    <property type="project" value="InterPro"/>
</dbReference>
<evidence type="ECO:0000256" key="7">
    <source>
        <dbReference type="ARBA" id="ARBA00023049"/>
    </source>
</evidence>
<dbReference type="GO" id="GO:0043171">
    <property type="term" value="P:peptide catabolic process"/>
    <property type="evidence" value="ECO:0007669"/>
    <property type="project" value="TreeGrafter"/>
</dbReference>
<protein>
    <recommendedName>
        <fullName evidence="16">Leukotriene A-4 hydrolase homolog</fullName>
    </recommendedName>
</protein>
<reference evidence="14 15" key="3">
    <citation type="journal article" date="2015" name="Genome Announc.">
        <title>Draft Genome Sequence of the Archiascomycetous Yeast Saitoella complicata.</title>
        <authorList>
            <person name="Yamauchi K."/>
            <person name="Kondo S."/>
            <person name="Hamamoto M."/>
            <person name="Takahashi Y."/>
            <person name="Ogura Y."/>
            <person name="Hayashi T."/>
            <person name="Nishida H."/>
        </authorList>
    </citation>
    <scope>NUCLEOTIDE SEQUENCE [LARGE SCALE GENOMIC DNA]</scope>
    <source>
        <strain evidence="14 15">NRRL Y-17804</strain>
    </source>
</reference>
<accession>A0A0E9NNP5</accession>
<dbReference type="EMBL" id="BACD03000045">
    <property type="protein sequence ID" value="GAO51418.1"/>
    <property type="molecule type" value="Genomic_DNA"/>
</dbReference>
<dbReference type="GO" id="GO:0016020">
    <property type="term" value="C:membrane"/>
    <property type="evidence" value="ECO:0007669"/>
    <property type="project" value="TreeGrafter"/>
</dbReference>